<feature type="domain" description="Glycosyl transferase family 51" evidence="13">
    <location>
        <begin position="131"/>
        <end position="247"/>
    </location>
</feature>
<comment type="function">
    <text evidence="11">Peptidoglycan polymerase that catalyzes glycan chain elongation from lipid-linked precursors.</text>
</comment>
<comment type="subcellular location">
    <subcellularLocation>
        <location evidence="11">Cell inner membrane</location>
        <topology evidence="11">Single-pass membrane protein</topology>
    </subcellularLocation>
</comment>
<dbReference type="PANTHER" id="PTHR30400:SF0">
    <property type="entry name" value="BIOSYNTHETIC PEPTIDOGLYCAN TRANSGLYCOSYLASE"/>
    <property type="match status" value="1"/>
</dbReference>
<evidence type="ECO:0000256" key="12">
    <source>
        <dbReference type="SAM" id="MobiDB-lite"/>
    </source>
</evidence>
<dbReference type="AlphaFoldDB" id="A0A941BHJ5"/>
<dbReference type="SUPFAM" id="SSF53955">
    <property type="entry name" value="Lysozyme-like"/>
    <property type="match status" value="1"/>
</dbReference>
<dbReference type="InterPro" id="IPR023346">
    <property type="entry name" value="Lysozyme-like_dom_sf"/>
</dbReference>
<proteinExistence type="inferred from homology"/>
<evidence type="ECO:0000256" key="9">
    <source>
        <dbReference type="ARBA" id="ARBA00023136"/>
    </source>
</evidence>
<protein>
    <recommendedName>
        <fullName evidence="11">Biosynthetic peptidoglycan transglycosylase</fullName>
        <ecNumber evidence="11">2.4.99.28</ecNumber>
    </recommendedName>
    <alternativeName>
        <fullName evidence="11">Glycan polymerase</fullName>
    </alternativeName>
    <alternativeName>
        <fullName evidence="11">Peptidoglycan glycosyltransferase MtgA</fullName>
        <shortName evidence="11">PGT</shortName>
    </alternativeName>
</protein>
<evidence type="ECO:0000313" key="15">
    <source>
        <dbReference type="Proteomes" id="UP000676246"/>
    </source>
</evidence>
<dbReference type="Gene3D" id="1.10.3810.10">
    <property type="entry name" value="Biosynthetic peptidoglycan transglycosylase-like"/>
    <property type="match status" value="1"/>
</dbReference>
<comment type="catalytic activity">
    <reaction evidence="11">
        <text>[GlcNAc-(1-&gt;4)-Mur2Ac(oyl-L-Ala-gamma-D-Glu-L-Lys-D-Ala-D-Ala)](n)-di-trans,octa-cis-undecaprenyl diphosphate + beta-D-GlcNAc-(1-&gt;4)-Mur2Ac(oyl-L-Ala-gamma-D-Glu-L-Lys-D-Ala-D-Ala)-di-trans,octa-cis-undecaprenyl diphosphate = [GlcNAc-(1-&gt;4)-Mur2Ac(oyl-L-Ala-gamma-D-Glu-L-Lys-D-Ala-D-Ala)](n+1)-di-trans,octa-cis-undecaprenyl diphosphate + di-trans,octa-cis-undecaprenyl diphosphate + H(+)</text>
        <dbReference type="Rhea" id="RHEA:23708"/>
        <dbReference type="Rhea" id="RHEA-COMP:9602"/>
        <dbReference type="Rhea" id="RHEA-COMP:9603"/>
        <dbReference type="ChEBI" id="CHEBI:15378"/>
        <dbReference type="ChEBI" id="CHEBI:58405"/>
        <dbReference type="ChEBI" id="CHEBI:60033"/>
        <dbReference type="ChEBI" id="CHEBI:78435"/>
        <dbReference type="EC" id="2.4.99.28"/>
    </reaction>
</comment>
<evidence type="ECO:0000256" key="3">
    <source>
        <dbReference type="ARBA" id="ARBA00022676"/>
    </source>
</evidence>
<comment type="similarity">
    <text evidence="11">Belongs to the glycosyltransferase 51 family.</text>
</comment>
<evidence type="ECO:0000256" key="6">
    <source>
        <dbReference type="ARBA" id="ARBA00022960"/>
    </source>
</evidence>
<dbReference type="GO" id="GO:0016763">
    <property type="term" value="F:pentosyltransferase activity"/>
    <property type="evidence" value="ECO:0007669"/>
    <property type="project" value="InterPro"/>
</dbReference>
<evidence type="ECO:0000256" key="2">
    <source>
        <dbReference type="ARBA" id="ARBA00022519"/>
    </source>
</evidence>
<dbReference type="GO" id="GO:0008360">
    <property type="term" value="P:regulation of cell shape"/>
    <property type="evidence" value="ECO:0007669"/>
    <property type="project" value="UniProtKB-KW"/>
</dbReference>
<dbReference type="InterPro" id="IPR011812">
    <property type="entry name" value="Pep_trsgly"/>
</dbReference>
<evidence type="ECO:0000256" key="7">
    <source>
        <dbReference type="ARBA" id="ARBA00022984"/>
    </source>
</evidence>
<dbReference type="Proteomes" id="UP000676246">
    <property type="component" value="Unassembled WGS sequence"/>
</dbReference>
<keyword evidence="9 11" id="KW-0472">Membrane</keyword>
<feature type="domain" description="Glycosyl transferase family 51" evidence="13">
    <location>
        <begin position="63"/>
        <end position="128"/>
    </location>
</feature>
<gene>
    <name evidence="11" type="primary">mtgA</name>
    <name evidence="14" type="ORF">KAK03_22295</name>
</gene>
<dbReference type="Pfam" id="PF00912">
    <property type="entry name" value="Transgly"/>
    <property type="match status" value="2"/>
</dbReference>
<keyword evidence="4 11" id="KW-0808">Transferase</keyword>
<dbReference type="EMBL" id="JAGQDD010000025">
    <property type="protein sequence ID" value="MBQ0933212.1"/>
    <property type="molecule type" value="Genomic_DNA"/>
</dbReference>
<keyword evidence="2 11" id="KW-0997">Cell inner membrane</keyword>
<name>A0A941BHJ5_9BURK</name>
<feature type="compositionally biased region" description="Basic and acidic residues" evidence="12">
    <location>
        <begin position="103"/>
        <end position="117"/>
    </location>
</feature>
<evidence type="ECO:0000259" key="13">
    <source>
        <dbReference type="Pfam" id="PF00912"/>
    </source>
</evidence>
<evidence type="ECO:0000256" key="5">
    <source>
        <dbReference type="ARBA" id="ARBA00022692"/>
    </source>
</evidence>
<dbReference type="InterPro" id="IPR001264">
    <property type="entry name" value="Glyco_trans_51"/>
</dbReference>
<evidence type="ECO:0000256" key="1">
    <source>
        <dbReference type="ARBA" id="ARBA00022475"/>
    </source>
</evidence>
<keyword evidence="1 11" id="KW-1003">Cell membrane</keyword>
<keyword evidence="7 11" id="KW-0573">Peptidoglycan synthesis</keyword>
<organism evidence="14 15">
    <name type="scientific">Ideonella alba</name>
    <dbReference type="NCBI Taxonomy" id="2824118"/>
    <lineage>
        <taxon>Bacteria</taxon>
        <taxon>Pseudomonadati</taxon>
        <taxon>Pseudomonadota</taxon>
        <taxon>Betaproteobacteria</taxon>
        <taxon>Burkholderiales</taxon>
        <taxon>Sphaerotilaceae</taxon>
        <taxon>Ideonella</taxon>
    </lineage>
</organism>
<comment type="caution">
    <text evidence="14">The sequence shown here is derived from an EMBL/GenBank/DDBJ whole genome shotgun (WGS) entry which is preliminary data.</text>
</comment>
<evidence type="ECO:0000256" key="8">
    <source>
        <dbReference type="ARBA" id="ARBA00022989"/>
    </source>
</evidence>
<keyword evidence="5 11" id="KW-0812">Transmembrane</keyword>
<keyword evidence="15" id="KW-1185">Reference proteome</keyword>
<dbReference type="GO" id="GO:0009274">
    <property type="term" value="C:peptidoglycan-based cell wall"/>
    <property type="evidence" value="ECO:0007669"/>
    <property type="project" value="InterPro"/>
</dbReference>
<evidence type="ECO:0000313" key="14">
    <source>
        <dbReference type="EMBL" id="MBQ0933212.1"/>
    </source>
</evidence>
<keyword evidence="6 11" id="KW-0133">Cell shape</keyword>
<evidence type="ECO:0000256" key="10">
    <source>
        <dbReference type="ARBA" id="ARBA00023316"/>
    </source>
</evidence>
<dbReference type="EC" id="2.4.99.28" evidence="11"/>
<dbReference type="GO" id="GO:0008955">
    <property type="term" value="F:peptidoglycan glycosyltransferase activity"/>
    <property type="evidence" value="ECO:0007669"/>
    <property type="project" value="UniProtKB-UniRule"/>
</dbReference>
<dbReference type="PANTHER" id="PTHR30400">
    <property type="entry name" value="MONOFUNCTIONAL BIOSYNTHETIC PEPTIDOGLYCAN TRANSGLYCOSYLASE"/>
    <property type="match status" value="1"/>
</dbReference>
<evidence type="ECO:0000256" key="4">
    <source>
        <dbReference type="ARBA" id="ARBA00022679"/>
    </source>
</evidence>
<dbReference type="HAMAP" id="MF_00766">
    <property type="entry name" value="PGT_MtgA"/>
    <property type="match status" value="1"/>
</dbReference>
<dbReference type="GO" id="GO:0071555">
    <property type="term" value="P:cell wall organization"/>
    <property type="evidence" value="ECO:0007669"/>
    <property type="project" value="UniProtKB-KW"/>
</dbReference>
<keyword evidence="8 11" id="KW-1133">Transmembrane helix</keyword>
<comment type="pathway">
    <text evidence="11">Cell wall biogenesis; peptidoglycan biosynthesis.</text>
</comment>
<keyword evidence="10 11" id="KW-0961">Cell wall biogenesis/degradation</keyword>
<dbReference type="GO" id="GO:0005886">
    <property type="term" value="C:plasma membrane"/>
    <property type="evidence" value="ECO:0007669"/>
    <property type="project" value="UniProtKB-SubCell"/>
</dbReference>
<reference evidence="14 15" key="1">
    <citation type="submission" date="2021-04" db="EMBL/GenBank/DDBJ databases">
        <title>The genome sequence of Ideonella sp. 3Y2.</title>
        <authorList>
            <person name="Liu Y."/>
        </authorList>
    </citation>
    <scope>NUCLEOTIDE SEQUENCE [LARGE SCALE GENOMIC DNA]</scope>
    <source>
        <strain evidence="14 15">3Y2</strain>
    </source>
</reference>
<accession>A0A941BHJ5</accession>
<dbReference type="InterPro" id="IPR036950">
    <property type="entry name" value="PBP_transglycosylase"/>
</dbReference>
<sequence length="253" mass="27795">MKRLVGRLLALLLLSALSLQLFFLARIALMGVVDPQSTAFQRSEAWRLLVEKHELAWSQEWSDRVSPHLGRAVIASEDAGFAEHGGVEWDAIEKAWERNQKSEARAEKLNEQAEKRAANGKVATPPRKVEAKVVGGSTISQQLAKNLFLSGERTAPRKAQEFLITFMLEALLGKQRILAIYLNSVEWGEGVFGAQAAARHYFRVDAAQLGPAQAARLAVMLPAPKRFEKNPGSAYVAGRSATIQARMGAVELP</sequence>
<dbReference type="GO" id="GO:0009252">
    <property type="term" value="P:peptidoglycan biosynthetic process"/>
    <property type="evidence" value="ECO:0007669"/>
    <property type="project" value="UniProtKB-UniRule"/>
</dbReference>
<keyword evidence="3 11" id="KW-0328">Glycosyltransferase</keyword>
<dbReference type="RefSeq" id="WP_210856880.1">
    <property type="nucleotide sequence ID" value="NZ_JAGQDD010000025.1"/>
</dbReference>
<feature type="region of interest" description="Disordered" evidence="12">
    <location>
        <begin position="103"/>
        <end position="127"/>
    </location>
</feature>
<evidence type="ECO:0000256" key="11">
    <source>
        <dbReference type="HAMAP-Rule" id="MF_00766"/>
    </source>
</evidence>